<dbReference type="InterPro" id="IPR009693">
    <property type="entry name" value="Glucitol_operon_activator"/>
</dbReference>
<dbReference type="Proteomes" id="UP000469871">
    <property type="component" value="Unassembled WGS sequence"/>
</dbReference>
<reference evidence="1 11" key="5">
    <citation type="submission" date="2019-10" db="EMBL/GenBank/DDBJ databases">
        <title>Evolutionary dynamics of vancomycin-resistant Enterococcus faecium during gastrointestinal tract colonization and bloodstream infection in immunocompromised pediatric patients.</title>
        <authorList>
            <person name="Chilambi G.S."/>
            <person name="Nordstrom H.R."/>
            <person name="Evans D.R."/>
            <person name="Ferrolino J."/>
            <person name="Hayden R.T."/>
            <person name="Maron G.M."/>
            <person name="Vo A.N."/>
            <person name="Gilmore M.S."/>
            <person name="Wolf J."/>
            <person name="Rosch J.W."/>
            <person name="Van Tyne D."/>
        </authorList>
    </citation>
    <scope>NUCLEOTIDE SEQUENCE [LARGE SCALE GENOMIC DNA]</scope>
    <source>
        <strain evidence="1 11">VRECG27</strain>
    </source>
</reference>
<evidence type="ECO:0000313" key="8">
    <source>
        <dbReference type="Proteomes" id="UP000183509"/>
    </source>
</evidence>
<evidence type="ECO:0000313" key="3">
    <source>
        <dbReference type="EMBL" id="MDT2369759.1"/>
    </source>
</evidence>
<evidence type="ECO:0000313" key="1">
    <source>
        <dbReference type="EMBL" id="KAB7576167.1"/>
    </source>
</evidence>
<dbReference type="STRING" id="1352.AL014_06795"/>
<dbReference type="Proteomes" id="UP001260956">
    <property type="component" value="Unassembled WGS sequence"/>
</dbReference>
<sequence length="163" mass="18897">MNDMYLFIVFAASAYVLQAVISWKQLKHFNQTYSELRRKGKVAIGKRPGKIRSGTIVMLAIDDHDQVLEVRKMQGVTSLAKFHSLPVYAGEDIHYIDRYHPSVRAEDRLTQAALENAREVYLRIEAGNEKSEQPSLPFIAMLNNFRIWKSTIKEKRSDKRWIS</sequence>
<evidence type="ECO:0000313" key="11">
    <source>
        <dbReference type="Proteomes" id="UP000469871"/>
    </source>
</evidence>
<dbReference type="Proteomes" id="UP000249070">
    <property type="component" value="Unassembled WGS sequence"/>
</dbReference>
<dbReference type="EMBL" id="JARPTX010000015">
    <property type="protein sequence ID" value="MDT2369759.1"/>
    <property type="molecule type" value="Genomic_DNA"/>
</dbReference>
<proteinExistence type="predicted"/>
<organism evidence="4 9">
    <name type="scientific">Enterococcus faecium</name>
    <name type="common">Streptococcus faecium</name>
    <dbReference type="NCBI Taxonomy" id="1352"/>
    <lineage>
        <taxon>Bacteria</taxon>
        <taxon>Bacillati</taxon>
        <taxon>Bacillota</taxon>
        <taxon>Bacilli</taxon>
        <taxon>Lactobacillales</taxon>
        <taxon>Enterococcaceae</taxon>
        <taxon>Enterococcus</taxon>
    </lineage>
</organism>
<reference evidence="2 7" key="1">
    <citation type="submission" date="2016-01" db="EMBL/GenBank/DDBJ databases">
        <title>Molecular Mechanisms for transfer of large genomic segments between Enterococcus faecium strains.</title>
        <authorList>
            <person name="Garcia-Solache M.A."/>
            <person name="Lebreton F."/>
            <person name="Mclaughlin R.E."/>
            <person name="Whiteaker J.D."/>
            <person name="Gilmore M.S."/>
            <person name="Rice L.B."/>
        </authorList>
    </citation>
    <scope>NUCLEOTIDE SEQUENCE [LARGE SCALE GENOMIC DNA]</scope>
    <source>
        <strain evidence="2 7">D344RRF x C68</strain>
    </source>
</reference>
<dbReference type="PATRIC" id="fig|1352.1358.peg.1641"/>
<dbReference type="EMBL" id="LRHK01000001">
    <property type="protein sequence ID" value="KWX19115.1"/>
    <property type="molecule type" value="Genomic_DNA"/>
</dbReference>
<dbReference type="EMBL" id="MVGJ01000106">
    <property type="protein sequence ID" value="OOL79992.1"/>
    <property type="molecule type" value="Genomic_DNA"/>
</dbReference>
<dbReference type="Proteomes" id="UP000070452">
    <property type="component" value="Unassembled WGS sequence"/>
</dbReference>
<protein>
    <submittedName>
        <fullName evidence="2 4">Transcriptional regulator</fullName>
    </submittedName>
    <submittedName>
        <fullName evidence="6">Glucitol operon activator protein</fullName>
    </submittedName>
    <submittedName>
        <fullName evidence="3">Transcriptional regulator GutM</fullName>
    </submittedName>
</protein>
<dbReference type="Pfam" id="PF06923">
    <property type="entry name" value="GutM"/>
    <property type="match status" value="1"/>
</dbReference>
<reference evidence="5 10" key="4">
    <citation type="submission" date="2018-05" db="EMBL/GenBank/DDBJ databases">
        <title>Vancomycin-resistant Enterococcus faecium strain from Chelyabinsk, Russia.</title>
        <authorList>
            <person name="Gostev V."/>
            <person name="Goncharov A."/>
            <person name="Kolodzhieva V."/>
            <person name="Suvorov A."/>
            <person name="Sidorenko S."/>
            <person name="Zueva L."/>
        </authorList>
    </citation>
    <scope>NUCLEOTIDE SEQUENCE [LARGE SCALE GENOMIC DNA]</scope>
    <source>
        <strain evidence="5 10">20</strain>
    </source>
</reference>
<accession>A0A132YYP5</accession>
<dbReference type="GeneID" id="66454439"/>
<evidence type="ECO:0000313" key="4">
    <source>
        <dbReference type="EMBL" id="OOL79992.1"/>
    </source>
</evidence>
<dbReference type="Proteomes" id="UP000191171">
    <property type="component" value="Unassembled WGS sequence"/>
</dbReference>
<dbReference type="EMBL" id="FKLM01000088">
    <property type="protein sequence ID" value="SAZ38036.1"/>
    <property type="molecule type" value="Genomic_DNA"/>
</dbReference>
<comment type="caution">
    <text evidence="4">The sequence shown here is derived from an EMBL/GenBank/DDBJ whole genome shotgun (WGS) entry which is preliminary data.</text>
</comment>
<evidence type="ECO:0000313" key="2">
    <source>
        <dbReference type="EMBL" id="KWX19115.1"/>
    </source>
</evidence>
<evidence type="ECO:0000313" key="10">
    <source>
        <dbReference type="Proteomes" id="UP000249070"/>
    </source>
</evidence>
<dbReference type="PIRSF" id="PIRSF011474">
    <property type="entry name" value="Glucitol_operon_activator"/>
    <property type="match status" value="1"/>
</dbReference>
<dbReference type="EMBL" id="QHGU01000097">
    <property type="protein sequence ID" value="PZM54004.1"/>
    <property type="molecule type" value="Genomic_DNA"/>
</dbReference>
<name>A0A132YYP5_ENTFC</name>
<evidence type="ECO:0000313" key="6">
    <source>
        <dbReference type="EMBL" id="SAZ38036.1"/>
    </source>
</evidence>
<dbReference type="EMBL" id="WEFP01000001">
    <property type="protein sequence ID" value="KAB7576167.1"/>
    <property type="molecule type" value="Genomic_DNA"/>
</dbReference>
<dbReference type="OMA" id="YIGQDIH"/>
<reference evidence="4 9" key="3">
    <citation type="submission" date="2017-02" db="EMBL/GenBank/DDBJ databases">
        <title>Clonality and virulence of isolates of VRE in Hematopoietic Stem Cell Transplanted (HSCT) patients.</title>
        <authorList>
            <person name="Marchi A.P."/>
            <person name="Martins R.C."/>
            <person name="Marie S.K."/>
            <person name="Levin A.S."/>
            <person name="Costa S.F."/>
        </authorList>
    </citation>
    <scope>NUCLEOTIDE SEQUENCE [LARGE SCALE GENOMIC DNA]</scope>
    <source>
        <strain evidence="4 9">LIM1759</strain>
    </source>
</reference>
<dbReference type="Proteomes" id="UP000183509">
    <property type="component" value="Unassembled WGS sequence"/>
</dbReference>
<dbReference type="AlphaFoldDB" id="A0A132YYP5"/>
<evidence type="ECO:0000313" key="5">
    <source>
        <dbReference type="EMBL" id="PZM54004.1"/>
    </source>
</evidence>
<reference evidence="3" key="6">
    <citation type="submission" date="2023-03" db="EMBL/GenBank/DDBJ databases">
        <authorList>
            <person name="Shen W."/>
            <person name="Cai J."/>
        </authorList>
    </citation>
    <scope>NUCLEOTIDE SEQUENCE</scope>
    <source>
        <strain evidence="3">B1010-2</strain>
    </source>
</reference>
<evidence type="ECO:0000313" key="7">
    <source>
        <dbReference type="Proteomes" id="UP000070452"/>
    </source>
</evidence>
<evidence type="ECO:0000313" key="9">
    <source>
        <dbReference type="Proteomes" id="UP000191171"/>
    </source>
</evidence>
<reference evidence="6 8" key="2">
    <citation type="submission" date="2016-04" db="EMBL/GenBank/DDBJ databases">
        <authorList>
            <person name="Millard A."/>
        </authorList>
    </citation>
    <scope>NUCLEOTIDE SEQUENCE [LARGE SCALE GENOMIC DNA]</scope>
    <source>
        <strain evidence="6">Isolate 22</strain>
    </source>
</reference>
<gene>
    <name evidence="2" type="ORF">AWT83_11765</name>
    <name evidence="4" type="ORF">B1P95_13480</name>
    <name evidence="5" type="ORF">DKP91_13200</name>
    <name evidence="6" type="ORF">DTPHA_602793</name>
    <name evidence="1" type="ORF">GBM73_02030</name>
    <name evidence="3" type="ORF">P6Z85_06245</name>
</gene>
<dbReference type="RefSeq" id="WP_002289422.1">
    <property type="nucleotide sequence ID" value="NZ_AP022341.1"/>
</dbReference>